<evidence type="ECO:0000259" key="7">
    <source>
        <dbReference type="Pfam" id="PF12823"/>
    </source>
</evidence>
<comment type="caution">
    <text evidence="8">The sequence shown here is derived from an EMBL/GenBank/DDBJ whole genome shotgun (WGS) entry which is preliminary data.</text>
</comment>
<dbReference type="InterPro" id="IPR023845">
    <property type="entry name" value="DUF3817_TM"/>
</dbReference>
<keyword evidence="2" id="KW-1003">Cell membrane</keyword>
<name>A0ABV2DGX1_9HYPH</name>
<dbReference type="NCBIfam" id="TIGR03954">
    <property type="entry name" value="integ_memb_HG"/>
    <property type="match status" value="1"/>
</dbReference>
<evidence type="ECO:0000256" key="5">
    <source>
        <dbReference type="ARBA" id="ARBA00023136"/>
    </source>
</evidence>
<organism evidence="8 9">
    <name type="scientific">Mesorhizobium shangrilense</name>
    <dbReference type="NCBI Taxonomy" id="460060"/>
    <lineage>
        <taxon>Bacteria</taxon>
        <taxon>Pseudomonadati</taxon>
        <taxon>Pseudomonadota</taxon>
        <taxon>Alphaproteobacteria</taxon>
        <taxon>Hyphomicrobiales</taxon>
        <taxon>Phyllobacteriaceae</taxon>
        <taxon>Mesorhizobium</taxon>
    </lineage>
</organism>
<feature type="domain" description="DUF3817" evidence="7">
    <location>
        <begin position="13"/>
        <end position="101"/>
    </location>
</feature>
<evidence type="ECO:0000313" key="9">
    <source>
        <dbReference type="Proteomes" id="UP001548832"/>
    </source>
</evidence>
<evidence type="ECO:0000256" key="3">
    <source>
        <dbReference type="ARBA" id="ARBA00022692"/>
    </source>
</evidence>
<evidence type="ECO:0000256" key="6">
    <source>
        <dbReference type="SAM" id="Phobius"/>
    </source>
</evidence>
<evidence type="ECO:0000256" key="2">
    <source>
        <dbReference type="ARBA" id="ARBA00022475"/>
    </source>
</evidence>
<comment type="subcellular location">
    <subcellularLocation>
        <location evidence="1">Cell membrane</location>
        <topology evidence="1">Multi-pass membrane protein</topology>
    </subcellularLocation>
</comment>
<evidence type="ECO:0000256" key="4">
    <source>
        <dbReference type="ARBA" id="ARBA00022989"/>
    </source>
</evidence>
<dbReference type="Proteomes" id="UP001548832">
    <property type="component" value="Unassembled WGS sequence"/>
</dbReference>
<protein>
    <submittedName>
        <fullName evidence="8">DUF3817 domain-containing protein</fullName>
    </submittedName>
</protein>
<feature type="transmembrane region" description="Helical" evidence="6">
    <location>
        <begin position="18"/>
        <end position="37"/>
    </location>
</feature>
<evidence type="ECO:0000256" key="1">
    <source>
        <dbReference type="ARBA" id="ARBA00004651"/>
    </source>
</evidence>
<proteinExistence type="predicted"/>
<feature type="transmembrane region" description="Helical" evidence="6">
    <location>
        <begin position="43"/>
        <end position="66"/>
    </location>
</feature>
<dbReference type="RefSeq" id="WP_354461253.1">
    <property type="nucleotide sequence ID" value="NZ_JBEWSZ010000001.1"/>
</dbReference>
<accession>A0ABV2DGX1</accession>
<dbReference type="PANTHER" id="PTHR40077">
    <property type="entry name" value="MEMBRANE PROTEIN-RELATED"/>
    <property type="match status" value="1"/>
</dbReference>
<keyword evidence="3 6" id="KW-0812">Transmembrane</keyword>
<dbReference type="Pfam" id="PF12823">
    <property type="entry name" value="DUF3817"/>
    <property type="match status" value="1"/>
</dbReference>
<reference evidence="8 9" key="1">
    <citation type="submission" date="2024-06" db="EMBL/GenBank/DDBJ databases">
        <authorList>
            <person name="Kim D.-U."/>
        </authorList>
    </citation>
    <scope>NUCLEOTIDE SEQUENCE [LARGE SCALE GENOMIC DNA]</scope>
    <source>
        <strain evidence="8 9">KACC15460</strain>
    </source>
</reference>
<keyword evidence="9" id="KW-1185">Reference proteome</keyword>
<dbReference type="PANTHER" id="PTHR40077:SF1">
    <property type="entry name" value="MEMBRANE PROTEIN"/>
    <property type="match status" value="1"/>
</dbReference>
<keyword evidence="5 6" id="KW-0472">Membrane</keyword>
<dbReference type="EMBL" id="JBEWSZ010000001">
    <property type="protein sequence ID" value="MET2829302.1"/>
    <property type="molecule type" value="Genomic_DNA"/>
</dbReference>
<evidence type="ECO:0000313" key="8">
    <source>
        <dbReference type="EMBL" id="MET2829302.1"/>
    </source>
</evidence>
<sequence>MASLDITEEFAQLRMMRIASVFEGITLVTLLGIAVPLKHLLGFSIATAVMGPIHGVAFVFYVWTLIQTVSGGDFNKFETARMVVAALVPFGGFLNERMLARRQASLQALI</sequence>
<keyword evidence="4 6" id="KW-1133">Transmembrane helix</keyword>
<gene>
    <name evidence="8" type="ORF">ABVQ20_20220</name>
</gene>